<evidence type="ECO:0000256" key="2">
    <source>
        <dbReference type="ARBA" id="ARBA00023125"/>
    </source>
</evidence>
<dbReference type="PANTHER" id="PTHR47504:SF5">
    <property type="entry name" value="RIGHT ORIGIN-BINDING PROTEIN"/>
    <property type="match status" value="1"/>
</dbReference>
<evidence type="ECO:0000259" key="4">
    <source>
        <dbReference type="PROSITE" id="PS01124"/>
    </source>
</evidence>
<dbReference type="SMART" id="SM00342">
    <property type="entry name" value="HTH_ARAC"/>
    <property type="match status" value="1"/>
</dbReference>
<dbReference type="GO" id="GO:0003700">
    <property type="term" value="F:DNA-binding transcription factor activity"/>
    <property type="evidence" value="ECO:0007669"/>
    <property type="project" value="InterPro"/>
</dbReference>
<reference evidence="6" key="1">
    <citation type="submission" date="2017-09" db="EMBL/GenBank/DDBJ databases">
        <authorList>
            <person name="Palmer M."/>
            <person name="Steenkamp E.T."/>
            <person name="Coetzee M.P."/>
            <person name="Avontuur J.R."/>
            <person name="Van Zyl E."/>
            <person name="Chan W.-Y."/>
            <person name="Blom J."/>
            <person name="Venter S.N."/>
        </authorList>
    </citation>
    <scope>NUCLEOTIDE SEQUENCE [LARGE SCALE GENOMIC DNA]</scope>
    <source>
        <strain evidence="6">QC88-366</strain>
    </source>
</reference>
<keyword evidence="6" id="KW-1185">Reference proteome</keyword>
<dbReference type="EMBL" id="NWUO01000004">
    <property type="protein sequence ID" value="PNS12265.1"/>
    <property type="molecule type" value="Genomic_DNA"/>
</dbReference>
<sequence length="118" mass="13832">MSVSAASEKMFTYGVIRELMRWIESNPHRRITADECAEKTGYSKWYLQRYFHAVTGKTLAAFCREKRLIASARMLVEDDVTIEYVAVQHGFSSHDTFHKTFVRHYGMTPGEFRQKCRE</sequence>
<keyword evidence="3" id="KW-0804">Transcription</keyword>
<evidence type="ECO:0000256" key="1">
    <source>
        <dbReference type="ARBA" id="ARBA00023015"/>
    </source>
</evidence>
<evidence type="ECO:0000256" key="3">
    <source>
        <dbReference type="ARBA" id="ARBA00023163"/>
    </source>
</evidence>
<dbReference type="Proteomes" id="UP000236345">
    <property type="component" value="Unassembled WGS sequence"/>
</dbReference>
<dbReference type="InterPro" id="IPR020449">
    <property type="entry name" value="Tscrpt_reg_AraC-type_HTH"/>
</dbReference>
<dbReference type="PROSITE" id="PS01124">
    <property type="entry name" value="HTH_ARAC_FAMILY_2"/>
    <property type="match status" value="1"/>
</dbReference>
<feature type="domain" description="HTH araC/xylS-type" evidence="4">
    <location>
        <begin position="17"/>
        <end position="115"/>
    </location>
</feature>
<dbReference type="InterPro" id="IPR018062">
    <property type="entry name" value="HTH_AraC-typ_CS"/>
</dbReference>
<name>A0A2K1QB69_9GAMM</name>
<dbReference type="PRINTS" id="PR00032">
    <property type="entry name" value="HTHARAC"/>
</dbReference>
<dbReference type="AlphaFoldDB" id="A0A2K1QB69"/>
<evidence type="ECO:0000313" key="5">
    <source>
        <dbReference type="EMBL" id="PNS12265.1"/>
    </source>
</evidence>
<dbReference type="SUPFAM" id="SSF46689">
    <property type="entry name" value="Homeodomain-like"/>
    <property type="match status" value="2"/>
</dbReference>
<dbReference type="InterPro" id="IPR018060">
    <property type="entry name" value="HTH_AraC"/>
</dbReference>
<organism evidence="5 6">
    <name type="scientific">Mixta theicola</name>
    <dbReference type="NCBI Taxonomy" id="1458355"/>
    <lineage>
        <taxon>Bacteria</taxon>
        <taxon>Pseudomonadati</taxon>
        <taxon>Pseudomonadota</taxon>
        <taxon>Gammaproteobacteria</taxon>
        <taxon>Enterobacterales</taxon>
        <taxon>Erwiniaceae</taxon>
        <taxon>Mixta</taxon>
    </lineage>
</organism>
<dbReference type="Pfam" id="PF12833">
    <property type="entry name" value="HTH_18"/>
    <property type="match status" value="1"/>
</dbReference>
<keyword evidence="1" id="KW-0805">Transcription regulation</keyword>
<dbReference type="OrthoDB" id="282744at2"/>
<dbReference type="InterPro" id="IPR009057">
    <property type="entry name" value="Homeodomain-like_sf"/>
</dbReference>
<keyword evidence="2" id="KW-0238">DNA-binding</keyword>
<dbReference type="RefSeq" id="WP_103059115.1">
    <property type="nucleotide sequence ID" value="NZ_BSOF01000007.1"/>
</dbReference>
<dbReference type="Gene3D" id="1.10.10.60">
    <property type="entry name" value="Homeodomain-like"/>
    <property type="match status" value="2"/>
</dbReference>
<dbReference type="InterPro" id="IPR050959">
    <property type="entry name" value="MarA-like"/>
</dbReference>
<gene>
    <name evidence="5" type="ORF">COO59_07085</name>
</gene>
<protein>
    <submittedName>
        <fullName evidence="5">AraC family transcriptional regulator</fullName>
    </submittedName>
</protein>
<comment type="caution">
    <text evidence="5">The sequence shown here is derived from an EMBL/GenBank/DDBJ whole genome shotgun (WGS) entry which is preliminary data.</text>
</comment>
<dbReference type="PANTHER" id="PTHR47504">
    <property type="entry name" value="RIGHT ORIGIN-BINDING PROTEIN"/>
    <property type="match status" value="1"/>
</dbReference>
<dbReference type="GO" id="GO:0043565">
    <property type="term" value="F:sequence-specific DNA binding"/>
    <property type="evidence" value="ECO:0007669"/>
    <property type="project" value="InterPro"/>
</dbReference>
<proteinExistence type="predicted"/>
<evidence type="ECO:0000313" key="6">
    <source>
        <dbReference type="Proteomes" id="UP000236345"/>
    </source>
</evidence>
<dbReference type="PROSITE" id="PS00041">
    <property type="entry name" value="HTH_ARAC_FAMILY_1"/>
    <property type="match status" value="1"/>
</dbReference>
<accession>A0A2K1QB69</accession>